<evidence type="ECO:0000256" key="2">
    <source>
        <dbReference type="ARBA" id="ARBA00022692"/>
    </source>
</evidence>
<keyword evidence="8" id="KW-1185">Reference proteome</keyword>
<evidence type="ECO:0000256" key="5">
    <source>
        <dbReference type="SAM" id="Phobius"/>
    </source>
</evidence>
<evidence type="ECO:0000256" key="1">
    <source>
        <dbReference type="ARBA" id="ARBA00004141"/>
    </source>
</evidence>
<protein>
    <recommendedName>
        <fullName evidence="6">Major facilitator superfamily (MFS) profile domain-containing protein</fullName>
    </recommendedName>
</protein>
<feature type="transmembrane region" description="Helical" evidence="5">
    <location>
        <begin position="106"/>
        <end position="127"/>
    </location>
</feature>
<dbReference type="EMBL" id="OV170221">
    <property type="protein sequence ID" value="CAH0714175.1"/>
    <property type="molecule type" value="Genomic_DNA"/>
</dbReference>
<dbReference type="InterPro" id="IPR036259">
    <property type="entry name" value="MFS_trans_sf"/>
</dbReference>
<comment type="subcellular location">
    <subcellularLocation>
        <location evidence="1">Membrane</location>
        <topology evidence="1">Multi-pass membrane protein</topology>
    </subcellularLocation>
</comment>
<proteinExistence type="predicted"/>
<dbReference type="OrthoDB" id="6133115at2759"/>
<name>A0A8J9V7I4_9NEOP</name>
<dbReference type="PANTHER" id="PTHR48021:SF1">
    <property type="entry name" value="GH07001P-RELATED"/>
    <property type="match status" value="1"/>
</dbReference>
<evidence type="ECO:0000256" key="4">
    <source>
        <dbReference type="ARBA" id="ARBA00023136"/>
    </source>
</evidence>
<feature type="transmembrane region" description="Helical" evidence="5">
    <location>
        <begin position="52"/>
        <end position="70"/>
    </location>
</feature>
<keyword evidence="3 5" id="KW-1133">Transmembrane helix</keyword>
<keyword evidence="4 5" id="KW-0472">Membrane</keyword>
<dbReference type="AlphaFoldDB" id="A0A8J9V7I4"/>
<dbReference type="Gene3D" id="1.20.1250.20">
    <property type="entry name" value="MFS general substrate transporter like domains"/>
    <property type="match status" value="1"/>
</dbReference>
<dbReference type="InterPro" id="IPR005828">
    <property type="entry name" value="MFS_sugar_transport-like"/>
</dbReference>
<organism evidence="7 8">
    <name type="scientific">Brenthis ino</name>
    <name type="common">lesser marbled fritillary</name>
    <dbReference type="NCBI Taxonomy" id="405034"/>
    <lineage>
        <taxon>Eukaryota</taxon>
        <taxon>Metazoa</taxon>
        <taxon>Ecdysozoa</taxon>
        <taxon>Arthropoda</taxon>
        <taxon>Hexapoda</taxon>
        <taxon>Insecta</taxon>
        <taxon>Pterygota</taxon>
        <taxon>Neoptera</taxon>
        <taxon>Endopterygota</taxon>
        <taxon>Lepidoptera</taxon>
        <taxon>Glossata</taxon>
        <taxon>Ditrysia</taxon>
        <taxon>Papilionoidea</taxon>
        <taxon>Nymphalidae</taxon>
        <taxon>Heliconiinae</taxon>
        <taxon>Argynnini</taxon>
        <taxon>Brenthis</taxon>
    </lineage>
</organism>
<feature type="domain" description="Major facilitator superfamily (MFS) profile" evidence="6">
    <location>
        <begin position="12"/>
        <end position="275"/>
    </location>
</feature>
<dbReference type="Proteomes" id="UP000838878">
    <property type="component" value="Chromosome 1"/>
</dbReference>
<feature type="transmembrane region" description="Helical" evidence="5">
    <location>
        <begin position="139"/>
        <end position="163"/>
    </location>
</feature>
<dbReference type="InterPro" id="IPR050549">
    <property type="entry name" value="MFS_Trehalose_Transporter"/>
</dbReference>
<gene>
    <name evidence="7" type="ORF">BINO364_LOCUS1256</name>
</gene>
<dbReference type="SUPFAM" id="SSF103473">
    <property type="entry name" value="MFS general substrate transporter"/>
    <property type="match status" value="1"/>
</dbReference>
<evidence type="ECO:0000256" key="3">
    <source>
        <dbReference type="ARBA" id="ARBA00022989"/>
    </source>
</evidence>
<dbReference type="Pfam" id="PF00083">
    <property type="entry name" value="Sugar_tr"/>
    <property type="match status" value="1"/>
</dbReference>
<feature type="non-terminal residue" evidence="7">
    <location>
        <position position="275"/>
    </location>
</feature>
<dbReference type="InterPro" id="IPR020846">
    <property type="entry name" value="MFS_dom"/>
</dbReference>
<dbReference type="GO" id="GO:0016020">
    <property type="term" value="C:membrane"/>
    <property type="evidence" value="ECO:0007669"/>
    <property type="project" value="UniProtKB-SubCell"/>
</dbReference>
<reference evidence="7" key="1">
    <citation type="submission" date="2021-12" db="EMBL/GenBank/DDBJ databases">
        <authorList>
            <person name="Martin H S."/>
        </authorList>
    </citation>
    <scope>NUCLEOTIDE SEQUENCE</scope>
</reference>
<evidence type="ECO:0000313" key="8">
    <source>
        <dbReference type="Proteomes" id="UP000838878"/>
    </source>
</evidence>
<keyword evidence="2 5" id="KW-0812">Transmembrane</keyword>
<accession>A0A8J9V7I4</accession>
<dbReference type="GO" id="GO:0022857">
    <property type="term" value="F:transmembrane transporter activity"/>
    <property type="evidence" value="ECO:0007669"/>
    <property type="project" value="InterPro"/>
</dbReference>
<sequence>MKHKQTLRQVLVVSGLALCAVSDGFIFGQMSGMIDALRDESSTIKLTDDDISTIAAIVNITCFFGFAVLVGLTEVLGRRKTLTIISIPVLICWLMVYFAQDKSMLLASRAIVGLAFGGILVMTYINVGEYVSPNMRSFCLNITYGIGTSLGTMLGHVLCLFMHWRNVALIGLIPSALSAFMPLFWVESPSWLATHKRFDECEEAFKALHISTEASERELRTLINCQKNQNIIPKGSNPFIQLVKKFIEMYCESESVLIKASIEKSVKLNCNEKIS</sequence>
<feature type="transmembrane region" description="Helical" evidence="5">
    <location>
        <begin position="82"/>
        <end position="100"/>
    </location>
</feature>
<feature type="transmembrane region" description="Helical" evidence="5">
    <location>
        <begin position="169"/>
        <end position="186"/>
    </location>
</feature>
<evidence type="ECO:0000259" key="6">
    <source>
        <dbReference type="PROSITE" id="PS50850"/>
    </source>
</evidence>
<evidence type="ECO:0000313" key="7">
    <source>
        <dbReference type="EMBL" id="CAH0714175.1"/>
    </source>
</evidence>
<dbReference type="PROSITE" id="PS50850">
    <property type="entry name" value="MFS"/>
    <property type="match status" value="1"/>
</dbReference>
<dbReference type="PANTHER" id="PTHR48021">
    <property type="match status" value="1"/>
</dbReference>